<accession>A0AAJ0B760</accession>
<dbReference type="InterPro" id="IPR001841">
    <property type="entry name" value="Znf_RING"/>
</dbReference>
<evidence type="ECO:0000259" key="6">
    <source>
        <dbReference type="PROSITE" id="PS50089"/>
    </source>
</evidence>
<keyword evidence="3" id="KW-0862">Zinc</keyword>
<dbReference type="AlphaFoldDB" id="A0AAJ0B760"/>
<organism evidence="7 8">
    <name type="scientific">Echria macrotheca</name>
    <dbReference type="NCBI Taxonomy" id="438768"/>
    <lineage>
        <taxon>Eukaryota</taxon>
        <taxon>Fungi</taxon>
        <taxon>Dikarya</taxon>
        <taxon>Ascomycota</taxon>
        <taxon>Pezizomycotina</taxon>
        <taxon>Sordariomycetes</taxon>
        <taxon>Sordariomycetidae</taxon>
        <taxon>Sordariales</taxon>
        <taxon>Schizotheciaceae</taxon>
        <taxon>Echria</taxon>
    </lineage>
</organism>
<keyword evidence="8" id="KW-1185">Reference proteome</keyword>
<evidence type="ECO:0000313" key="8">
    <source>
        <dbReference type="Proteomes" id="UP001239445"/>
    </source>
</evidence>
<dbReference type="InterPro" id="IPR013083">
    <property type="entry name" value="Znf_RING/FYVE/PHD"/>
</dbReference>
<feature type="domain" description="RING-type" evidence="6">
    <location>
        <begin position="97"/>
        <end position="157"/>
    </location>
</feature>
<evidence type="ECO:0000256" key="5">
    <source>
        <dbReference type="SAM" id="MobiDB-lite"/>
    </source>
</evidence>
<evidence type="ECO:0000256" key="1">
    <source>
        <dbReference type="ARBA" id="ARBA00022723"/>
    </source>
</evidence>
<proteinExistence type="predicted"/>
<evidence type="ECO:0000313" key="7">
    <source>
        <dbReference type="EMBL" id="KAK1751432.1"/>
    </source>
</evidence>
<gene>
    <name evidence="7" type="ORF">QBC47DRAFT_434530</name>
</gene>
<dbReference type="Gene3D" id="3.30.40.10">
    <property type="entry name" value="Zinc/RING finger domain, C3HC4 (zinc finger)"/>
    <property type="match status" value="1"/>
</dbReference>
<reference evidence="7" key="1">
    <citation type="submission" date="2023-06" db="EMBL/GenBank/DDBJ databases">
        <title>Genome-scale phylogeny and comparative genomics of the fungal order Sordariales.</title>
        <authorList>
            <consortium name="Lawrence Berkeley National Laboratory"/>
            <person name="Hensen N."/>
            <person name="Bonometti L."/>
            <person name="Westerberg I."/>
            <person name="Brannstrom I.O."/>
            <person name="Guillou S."/>
            <person name="Cros-Aarteil S."/>
            <person name="Calhoun S."/>
            <person name="Haridas S."/>
            <person name="Kuo A."/>
            <person name="Mondo S."/>
            <person name="Pangilinan J."/>
            <person name="Riley R."/>
            <person name="Labutti K."/>
            <person name="Andreopoulos B."/>
            <person name="Lipzen A."/>
            <person name="Chen C."/>
            <person name="Yanf M."/>
            <person name="Daum C."/>
            <person name="Ng V."/>
            <person name="Clum A."/>
            <person name="Steindorff A."/>
            <person name="Ohm R."/>
            <person name="Martin F."/>
            <person name="Silar P."/>
            <person name="Natvig D."/>
            <person name="Lalanne C."/>
            <person name="Gautier V."/>
            <person name="Ament-Velasquez S.L."/>
            <person name="Kruys A."/>
            <person name="Hutchinson M.I."/>
            <person name="Powell A.J."/>
            <person name="Barry K."/>
            <person name="Miller A.N."/>
            <person name="Grigoriev I.V."/>
            <person name="Debuchy R."/>
            <person name="Gladieux P."/>
            <person name="Thoren M.H."/>
            <person name="Johannesson H."/>
        </authorList>
    </citation>
    <scope>NUCLEOTIDE SEQUENCE</scope>
    <source>
        <strain evidence="7">PSN4</strain>
    </source>
</reference>
<keyword evidence="2 4" id="KW-0863">Zinc-finger</keyword>
<evidence type="ECO:0000256" key="3">
    <source>
        <dbReference type="ARBA" id="ARBA00022833"/>
    </source>
</evidence>
<name>A0AAJ0B760_9PEZI</name>
<keyword evidence="1" id="KW-0479">Metal-binding</keyword>
<dbReference type="GO" id="GO:0008270">
    <property type="term" value="F:zinc ion binding"/>
    <property type="evidence" value="ECO:0007669"/>
    <property type="project" value="UniProtKB-KW"/>
</dbReference>
<protein>
    <recommendedName>
        <fullName evidence="6">RING-type domain-containing protein</fullName>
    </recommendedName>
</protein>
<feature type="region of interest" description="Disordered" evidence="5">
    <location>
        <begin position="1"/>
        <end position="21"/>
    </location>
</feature>
<dbReference type="PROSITE" id="PS00518">
    <property type="entry name" value="ZF_RING_1"/>
    <property type="match status" value="1"/>
</dbReference>
<evidence type="ECO:0000256" key="4">
    <source>
        <dbReference type="PROSITE-ProRule" id="PRU00175"/>
    </source>
</evidence>
<dbReference type="InterPro" id="IPR017907">
    <property type="entry name" value="Znf_RING_CS"/>
</dbReference>
<dbReference type="Proteomes" id="UP001239445">
    <property type="component" value="Unassembled WGS sequence"/>
</dbReference>
<evidence type="ECO:0000256" key="2">
    <source>
        <dbReference type="ARBA" id="ARBA00022771"/>
    </source>
</evidence>
<comment type="caution">
    <text evidence="7">The sequence shown here is derived from an EMBL/GenBank/DDBJ whole genome shotgun (WGS) entry which is preliminary data.</text>
</comment>
<sequence>MSNPTSPAEYDDEHNDMHPDAECQKIPTDVFIHQVKALASGPLSNGEDVVSVMEMLIEHFHLMYLTKPKPRQEESCFHRIRAHVTQPLTTPAPIPTCPVCYAEISCKWIEPSPGADAEALVNGSYFRCTHMVCNNCLKTIITNAQKSGADIHCPVCRANTAARVCGHHILYRIPRGDGPETRMRITTLPLTAPEDEDGKMVDYCHYKQCMKITDQLRAMGAR</sequence>
<dbReference type="PROSITE" id="PS50089">
    <property type="entry name" value="ZF_RING_2"/>
    <property type="match status" value="1"/>
</dbReference>
<dbReference type="SUPFAM" id="SSF57850">
    <property type="entry name" value="RING/U-box"/>
    <property type="match status" value="1"/>
</dbReference>
<dbReference type="EMBL" id="MU839842">
    <property type="protein sequence ID" value="KAK1751432.1"/>
    <property type="molecule type" value="Genomic_DNA"/>
</dbReference>